<gene>
    <name evidence="1" type="ORF">UX10_C0012G0056</name>
</gene>
<organism evidence="1 2">
    <name type="scientific">Candidatus Magasanikbacteria bacterium GW2011_GWA2_45_39</name>
    <dbReference type="NCBI Taxonomy" id="1619041"/>
    <lineage>
        <taxon>Bacteria</taxon>
        <taxon>Candidatus Magasanikiibacteriota</taxon>
    </lineage>
</organism>
<comment type="caution">
    <text evidence="1">The sequence shown here is derived from an EMBL/GenBank/DDBJ whole genome shotgun (WGS) entry which is preliminary data.</text>
</comment>
<dbReference type="EMBL" id="LCKX01000012">
    <property type="protein sequence ID" value="KKU07374.1"/>
    <property type="molecule type" value="Genomic_DNA"/>
</dbReference>
<proteinExistence type="predicted"/>
<accession>A0A0G1MGK2</accession>
<dbReference type="AlphaFoldDB" id="A0A0G1MGK2"/>
<protein>
    <submittedName>
        <fullName evidence="1">Uncharacterized protein</fullName>
    </submittedName>
</protein>
<reference evidence="1 2" key="1">
    <citation type="journal article" date="2015" name="Nature">
        <title>rRNA introns, odd ribosomes, and small enigmatic genomes across a large radiation of phyla.</title>
        <authorList>
            <person name="Brown C.T."/>
            <person name="Hug L.A."/>
            <person name="Thomas B.C."/>
            <person name="Sharon I."/>
            <person name="Castelle C.J."/>
            <person name="Singh A."/>
            <person name="Wilkins M.J."/>
            <person name="Williams K.H."/>
            <person name="Banfield J.F."/>
        </authorList>
    </citation>
    <scope>NUCLEOTIDE SEQUENCE [LARGE SCALE GENOMIC DNA]</scope>
</reference>
<dbReference type="Proteomes" id="UP000033999">
    <property type="component" value="Unassembled WGS sequence"/>
</dbReference>
<name>A0A0G1MGK2_9BACT</name>
<evidence type="ECO:0000313" key="2">
    <source>
        <dbReference type="Proteomes" id="UP000033999"/>
    </source>
</evidence>
<evidence type="ECO:0000313" key="1">
    <source>
        <dbReference type="EMBL" id="KKU07374.1"/>
    </source>
</evidence>
<sequence length="67" mass="7509">MVQDKNITGKKAQKRALIIANYAKHLLGKNLQGVRVKCLKHFPSCSRRRAPQAPLKTLASMTFCNSQ</sequence>